<feature type="binding site" evidence="10">
    <location>
        <position position="89"/>
    </location>
    <ligand>
        <name>Mg(2+)</name>
        <dbReference type="ChEBI" id="CHEBI:18420"/>
        <label>1</label>
        <note>catalytic</note>
    </ligand>
</feature>
<dbReference type="AlphaFoldDB" id="A0A7M1S4Q2"/>
<dbReference type="InterPro" id="IPR050725">
    <property type="entry name" value="CysQ/Inositol_MonoPase"/>
</dbReference>
<feature type="binding site" evidence="9">
    <location>
        <position position="89"/>
    </location>
    <ligand>
        <name>Mg(2+)</name>
        <dbReference type="ChEBI" id="CHEBI:18420"/>
        <label>1</label>
    </ligand>
</feature>
<reference evidence="11 12" key="1">
    <citation type="submission" date="2020-10" db="EMBL/GenBank/DDBJ databases">
        <title>The genome of sulfurovum sp.</title>
        <authorList>
            <person name="Xie S."/>
            <person name="Shao Z."/>
            <person name="Jiang L."/>
        </authorList>
    </citation>
    <scope>NUCLEOTIDE SEQUENCE [LARGE SCALE GENOMIC DNA]</scope>
    <source>
        <strain evidence="11 12">ST-419</strain>
    </source>
</reference>
<dbReference type="PANTHER" id="PTHR43028">
    <property type="entry name" value="3'(2'),5'-BISPHOSPHATE NUCLEOTIDASE 1"/>
    <property type="match status" value="1"/>
</dbReference>
<gene>
    <name evidence="9 11" type="primary">cysQ</name>
    <name evidence="11" type="ORF">IMZ28_02360</name>
</gene>
<dbReference type="HAMAP" id="MF_02095">
    <property type="entry name" value="CysQ"/>
    <property type="match status" value="1"/>
</dbReference>
<feature type="binding site" evidence="9">
    <location>
        <begin position="89"/>
        <end position="92"/>
    </location>
    <ligand>
        <name>substrate</name>
    </ligand>
</feature>
<dbReference type="SUPFAM" id="SSF56655">
    <property type="entry name" value="Carbohydrate phosphatase"/>
    <property type="match status" value="1"/>
</dbReference>
<dbReference type="GO" id="GO:0005886">
    <property type="term" value="C:plasma membrane"/>
    <property type="evidence" value="ECO:0007669"/>
    <property type="project" value="UniProtKB-SubCell"/>
</dbReference>
<name>A0A7M1S4Q2_9BACT</name>
<keyword evidence="12" id="KW-1185">Reference proteome</keyword>
<keyword evidence="4" id="KW-0997">Cell inner membrane</keyword>
<dbReference type="NCBIfam" id="TIGR01331">
    <property type="entry name" value="bisphos_cysQ"/>
    <property type="match status" value="1"/>
</dbReference>
<dbReference type="PROSITE" id="PS00629">
    <property type="entry name" value="IMP_1"/>
    <property type="match status" value="1"/>
</dbReference>
<dbReference type="KEGG" id="sinu:IMZ28_02360"/>
<feature type="binding site" evidence="9 10">
    <location>
        <position position="90"/>
    </location>
    <ligand>
        <name>Mg(2+)</name>
        <dbReference type="ChEBI" id="CHEBI:18420"/>
        <label>2</label>
    </ligand>
</feature>
<evidence type="ECO:0000256" key="10">
    <source>
        <dbReference type="PIRSR" id="PIRSR600760-2"/>
    </source>
</evidence>
<evidence type="ECO:0000256" key="2">
    <source>
        <dbReference type="ARBA" id="ARBA00005289"/>
    </source>
</evidence>
<evidence type="ECO:0000313" key="12">
    <source>
        <dbReference type="Proteomes" id="UP000595074"/>
    </source>
</evidence>
<dbReference type="Gene3D" id="3.40.190.80">
    <property type="match status" value="1"/>
</dbReference>
<accession>A0A7M1S4Q2</accession>
<dbReference type="InterPro" id="IPR000760">
    <property type="entry name" value="Inositol_monophosphatase-like"/>
</dbReference>
<dbReference type="CDD" id="cd01638">
    <property type="entry name" value="CysQ"/>
    <property type="match status" value="1"/>
</dbReference>
<dbReference type="GO" id="GO:0008441">
    <property type="term" value="F:3'(2'),5'-bisphosphate nucleotidase activity"/>
    <property type="evidence" value="ECO:0007669"/>
    <property type="project" value="UniProtKB-UniRule"/>
</dbReference>
<comment type="subcellular location">
    <subcellularLocation>
        <location evidence="9">Cell membrane</location>
        <topology evidence="9">Peripheral membrane protein</topology>
        <orientation evidence="9">Cytoplasmic side</orientation>
    </subcellularLocation>
</comment>
<dbReference type="Proteomes" id="UP000595074">
    <property type="component" value="Chromosome"/>
</dbReference>
<dbReference type="Gene3D" id="3.30.540.10">
    <property type="entry name" value="Fructose-1,6-Bisphosphatase, subunit A, domain 1"/>
    <property type="match status" value="1"/>
</dbReference>
<sequence length="266" mass="30020">MLDKIDLNEVVVIAKKAGDAIMQIYEKDFRVAYKDDKSPLTEADIKSNEIICTALQEAYPDIPLLSEENKEVPYKVRKTWEYYWCIDPIDGTKEFIKKNGEFTVNIALIHKDTPVLGVVYAPALGDMYKAKKGSGAFKNEQKLPLKVNKTPEKTLRVVASKSHLSEETQTFIDALEAESIEQVSKGSSLKLCMVAEGVADIYPRLAPTMEWDTAAADAIVRESGKMTYQYYPSLQTQNREALRYNKKDLLNPMFLVKSHQLTVGNL</sequence>
<dbReference type="InterPro" id="IPR006240">
    <property type="entry name" value="CysQ"/>
</dbReference>
<comment type="similarity">
    <text evidence="2 9">Belongs to the inositol monophosphatase superfamily. CysQ family.</text>
</comment>
<dbReference type="PANTHER" id="PTHR43028:SF5">
    <property type="entry name" value="3'(2'),5'-BISPHOSPHATE NUCLEOTIDASE 1"/>
    <property type="match status" value="1"/>
</dbReference>
<evidence type="ECO:0000256" key="1">
    <source>
        <dbReference type="ARBA" id="ARBA00001625"/>
    </source>
</evidence>
<keyword evidence="5 9" id="KW-0479">Metal-binding</keyword>
<evidence type="ECO:0000256" key="7">
    <source>
        <dbReference type="ARBA" id="ARBA00022842"/>
    </source>
</evidence>
<evidence type="ECO:0000313" key="11">
    <source>
        <dbReference type="EMBL" id="QOR62338.1"/>
    </source>
</evidence>
<feature type="binding site" evidence="9">
    <location>
        <position position="212"/>
    </location>
    <ligand>
        <name>substrate</name>
    </ligand>
</feature>
<protein>
    <recommendedName>
        <fullName evidence="9">3'(2'),5'-bisphosphate nucleotidase CysQ</fullName>
        <ecNumber evidence="9">3.1.3.7</ecNumber>
    </recommendedName>
    <alternativeName>
        <fullName evidence="9">3'(2'),5-bisphosphonucleoside 3'(2')-phosphohydrolase</fullName>
    </alternativeName>
    <alternativeName>
        <fullName evidence="9">3'-phosphoadenosine 5'-phosphate phosphatase</fullName>
        <shortName evidence="9">PAP phosphatase</shortName>
    </alternativeName>
</protein>
<keyword evidence="8 9" id="KW-0472">Membrane</keyword>
<dbReference type="PRINTS" id="PR00377">
    <property type="entry name" value="IMPHPHTASES"/>
</dbReference>
<dbReference type="EMBL" id="CP063164">
    <property type="protein sequence ID" value="QOR62338.1"/>
    <property type="molecule type" value="Genomic_DNA"/>
</dbReference>
<feature type="binding site" evidence="9">
    <location>
        <position position="67"/>
    </location>
    <ligand>
        <name>substrate</name>
    </ligand>
</feature>
<organism evidence="11 12">
    <name type="scientific">Sulfurovum indicum</name>
    <dbReference type="NCBI Taxonomy" id="2779528"/>
    <lineage>
        <taxon>Bacteria</taxon>
        <taxon>Pseudomonadati</taxon>
        <taxon>Campylobacterota</taxon>
        <taxon>Epsilonproteobacteria</taxon>
        <taxon>Campylobacterales</taxon>
        <taxon>Sulfurovaceae</taxon>
        <taxon>Sulfurovum</taxon>
    </lineage>
</organism>
<comment type="catalytic activity">
    <reaction evidence="1 9">
        <text>adenosine 3',5'-bisphosphate + H2O = AMP + phosphate</text>
        <dbReference type="Rhea" id="RHEA:10040"/>
        <dbReference type="ChEBI" id="CHEBI:15377"/>
        <dbReference type="ChEBI" id="CHEBI:43474"/>
        <dbReference type="ChEBI" id="CHEBI:58343"/>
        <dbReference type="ChEBI" id="CHEBI:456215"/>
        <dbReference type="EC" id="3.1.3.7"/>
    </reaction>
</comment>
<feature type="binding site" evidence="10">
    <location>
        <position position="212"/>
    </location>
    <ligand>
        <name>Mg(2+)</name>
        <dbReference type="ChEBI" id="CHEBI:18420"/>
        <label>1</label>
        <note>catalytic</note>
    </ligand>
</feature>
<evidence type="ECO:0000256" key="3">
    <source>
        <dbReference type="ARBA" id="ARBA00022475"/>
    </source>
</evidence>
<dbReference type="GO" id="GO:0050427">
    <property type="term" value="P:3'-phosphoadenosine 5'-phosphosulfate metabolic process"/>
    <property type="evidence" value="ECO:0007669"/>
    <property type="project" value="TreeGrafter"/>
</dbReference>
<proteinExistence type="inferred from homology"/>
<feature type="binding site" evidence="10">
    <location>
        <position position="87"/>
    </location>
    <ligand>
        <name>Mg(2+)</name>
        <dbReference type="ChEBI" id="CHEBI:18420"/>
        <label>1</label>
        <note>catalytic</note>
    </ligand>
</feature>
<keyword evidence="7 9" id="KW-0460">Magnesium</keyword>
<evidence type="ECO:0000256" key="4">
    <source>
        <dbReference type="ARBA" id="ARBA00022519"/>
    </source>
</evidence>
<feature type="binding site" evidence="9">
    <location>
        <position position="212"/>
    </location>
    <ligand>
        <name>Mg(2+)</name>
        <dbReference type="ChEBI" id="CHEBI:18420"/>
        <label>2</label>
    </ligand>
</feature>
<dbReference type="RefSeq" id="WP_197549066.1">
    <property type="nucleotide sequence ID" value="NZ_CP063164.1"/>
</dbReference>
<evidence type="ECO:0000256" key="5">
    <source>
        <dbReference type="ARBA" id="ARBA00022723"/>
    </source>
</evidence>
<feature type="binding site" evidence="9">
    <location>
        <position position="87"/>
    </location>
    <ligand>
        <name>Mg(2+)</name>
        <dbReference type="ChEBI" id="CHEBI:18420"/>
        <label>2</label>
    </ligand>
</feature>
<feature type="binding site" evidence="9">
    <location>
        <position position="67"/>
    </location>
    <ligand>
        <name>Mg(2+)</name>
        <dbReference type="ChEBI" id="CHEBI:18420"/>
        <label>1</label>
    </ligand>
</feature>
<comment type="function">
    <text evidence="9">Converts adenosine-3',5'-bisphosphate (PAP) to AMP.</text>
</comment>
<dbReference type="FunFam" id="3.30.540.10:FF:000007">
    <property type="entry name" value="3'(2'),5'-bisphosphate nucleotidase CysQ"/>
    <property type="match status" value="1"/>
</dbReference>
<keyword evidence="6 9" id="KW-0378">Hydrolase</keyword>
<keyword evidence="3 9" id="KW-1003">Cell membrane</keyword>
<dbReference type="Pfam" id="PF00459">
    <property type="entry name" value="Inositol_P"/>
    <property type="match status" value="1"/>
</dbReference>
<dbReference type="GO" id="GO:0000103">
    <property type="term" value="P:sulfate assimilation"/>
    <property type="evidence" value="ECO:0007669"/>
    <property type="project" value="TreeGrafter"/>
</dbReference>
<evidence type="ECO:0000256" key="8">
    <source>
        <dbReference type="ARBA" id="ARBA00023136"/>
    </source>
</evidence>
<feature type="binding site" evidence="10">
    <location>
        <position position="67"/>
    </location>
    <ligand>
        <name>Mg(2+)</name>
        <dbReference type="ChEBI" id="CHEBI:18420"/>
        <label>1</label>
        <note>catalytic</note>
    </ligand>
</feature>
<feature type="binding site" evidence="9">
    <location>
        <position position="87"/>
    </location>
    <ligand>
        <name>Mg(2+)</name>
        <dbReference type="ChEBI" id="CHEBI:18420"/>
        <label>1</label>
    </ligand>
</feature>
<dbReference type="GO" id="GO:0000287">
    <property type="term" value="F:magnesium ion binding"/>
    <property type="evidence" value="ECO:0007669"/>
    <property type="project" value="UniProtKB-UniRule"/>
</dbReference>
<dbReference type="InterPro" id="IPR020583">
    <property type="entry name" value="Inositol_monoP_metal-BS"/>
</dbReference>
<comment type="cofactor">
    <cofactor evidence="9 10">
        <name>Mg(2+)</name>
        <dbReference type="ChEBI" id="CHEBI:18420"/>
    </cofactor>
</comment>
<evidence type="ECO:0000256" key="9">
    <source>
        <dbReference type="HAMAP-Rule" id="MF_02095"/>
    </source>
</evidence>
<evidence type="ECO:0000256" key="6">
    <source>
        <dbReference type="ARBA" id="ARBA00022801"/>
    </source>
</evidence>
<dbReference type="EC" id="3.1.3.7" evidence="9"/>